<evidence type="ECO:0000313" key="2">
    <source>
        <dbReference type="Proteomes" id="UP000294702"/>
    </source>
</evidence>
<dbReference type="EMBL" id="SMFT01000005">
    <property type="protein sequence ID" value="TCJ95838.1"/>
    <property type="molecule type" value="Genomic_DNA"/>
</dbReference>
<accession>A0A4R1FTJ8</accession>
<dbReference type="InterPro" id="IPR012349">
    <property type="entry name" value="Split_barrel_FMN-bd"/>
</dbReference>
<dbReference type="SUPFAM" id="SSF50475">
    <property type="entry name" value="FMN-binding split barrel"/>
    <property type="match status" value="1"/>
</dbReference>
<dbReference type="Proteomes" id="UP000294702">
    <property type="component" value="Unassembled WGS sequence"/>
</dbReference>
<protein>
    <submittedName>
        <fullName evidence="1">Uncharacterized protein</fullName>
    </submittedName>
</protein>
<dbReference type="Gene3D" id="2.30.110.10">
    <property type="entry name" value="Electron Transport, Fmn-binding Protein, Chain A"/>
    <property type="match status" value="1"/>
</dbReference>
<dbReference type="PIRSF" id="PIRSF009554">
    <property type="entry name" value="UCP009554"/>
    <property type="match status" value="1"/>
</dbReference>
<evidence type="ECO:0000313" key="1">
    <source>
        <dbReference type="EMBL" id="TCJ95838.1"/>
    </source>
</evidence>
<comment type="caution">
    <text evidence="1">The sequence shown here is derived from an EMBL/GenBank/DDBJ whole genome shotgun (WGS) entry which is preliminary data.</text>
</comment>
<dbReference type="InterPro" id="IPR011194">
    <property type="entry name" value="UPF0306"/>
</dbReference>
<gene>
    <name evidence="1" type="ORF">EV694_1839</name>
</gene>
<organism evidence="1 2">
    <name type="scientific">Volucribacter psittacicida</name>
    <dbReference type="NCBI Taxonomy" id="203482"/>
    <lineage>
        <taxon>Bacteria</taxon>
        <taxon>Pseudomonadati</taxon>
        <taxon>Pseudomonadota</taxon>
        <taxon>Gammaproteobacteria</taxon>
        <taxon>Pasteurellales</taxon>
        <taxon>Pasteurellaceae</taxon>
        <taxon>Volucribacter</taxon>
    </lineage>
</organism>
<name>A0A4R1FTJ8_9PAST</name>
<keyword evidence="2" id="KW-1185">Reference proteome</keyword>
<proteinExistence type="predicted"/>
<dbReference type="RefSeq" id="WP_132691702.1">
    <property type="nucleotide sequence ID" value="NZ_SMFT01000005.1"/>
</dbReference>
<sequence length="140" mass="16285">MQENIIKFLQRKHIVSLSVFNQQDMWSSICFYAFNPLNNSLLIRTSPDTRHGIIMQTHPQITGTIIHDTTTVAKLQGIQFTGTIHELCGEMKKSALAFYYERFPYARAMKSSLWEICFNEIKFTDNTLGFGKKTLWKRES</sequence>
<dbReference type="AlphaFoldDB" id="A0A4R1FTJ8"/>
<dbReference type="OrthoDB" id="8447155at2"/>
<reference evidence="1 2" key="1">
    <citation type="submission" date="2019-03" db="EMBL/GenBank/DDBJ databases">
        <title>Genomic Encyclopedia of Type Strains, Phase IV (KMG-IV): sequencing the most valuable type-strain genomes for metagenomic binning, comparative biology and taxonomic classification.</title>
        <authorList>
            <person name="Goeker M."/>
        </authorList>
    </citation>
    <scope>NUCLEOTIDE SEQUENCE [LARGE SCALE GENOMIC DNA]</scope>
    <source>
        <strain evidence="1 2">DSM 15534</strain>
    </source>
</reference>